<proteinExistence type="predicted"/>
<name>A0A914X467_9BILA</name>
<dbReference type="AlphaFoldDB" id="A0A914X467"/>
<evidence type="ECO:0000313" key="2">
    <source>
        <dbReference type="Proteomes" id="UP000887566"/>
    </source>
</evidence>
<feature type="compositionally biased region" description="Polar residues" evidence="1">
    <location>
        <begin position="69"/>
        <end position="78"/>
    </location>
</feature>
<evidence type="ECO:0000313" key="3">
    <source>
        <dbReference type="WBParaSite" id="PSAMB.scaffold65size88781.g1151.t1"/>
    </source>
</evidence>
<feature type="region of interest" description="Disordered" evidence="1">
    <location>
        <begin position="30"/>
        <end position="78"/>
    </location>
</feature>
<reference evidence="3" key="1">
    <citation type="submission" date="2022-11" db="UniProtKB">
        <authorList>
            <consortium name="WormBaseParasite"/>
        </authorList>
    </citation>
    <scope>IDENTIFICATION</scope>
</reference>
<evidence type="ECO:0000256" key="1">
    <source>
        <dbReference type="SAM" id="MobiDB-lite"/>
    </source>
</evidence>
<dbReference type="WBParaSite" id="PSAMB.scaffold65size88781.g1151.t1">
    <property type="protein sequence ID" value="PSAMB.scaffold65size88781.g1151.t1"/>
    <property type="gene ID" value="PSAMB.scaffold65size88781.g1151"/>
</dbReference>
<organism evidence="2 3">
    <name type="scientific">Plectus sambesii</name>
    <dbReference type="NCBI Taxonomy" id="2011161"/>
    <lineage>
        <taxon>Eukaryota</taxon>
        <taxon>Metazoa</taxon>
        <taxon>Ecdysozoa</taxon>
        <taxon>Nematoda</taxon>
        <taxon>Chromadorea</taxon>
        <taxon>Plectida</taxon>
        <taxon>Plectina</taxon>
        <taxon>Plectoidea</taxon>
        <taxon>Plectidae</taxon>
        <taxon>Plectus</taxon>
    </lineage>
</organism>
<keyword evidence="2" id="KW-1185">Reference proteome</keyword>
<protein>
    <submittedName>
        <fullName evidence="3">Uncharacterized protein</fullName>
    </submittedName>
</protein>
<sequence length="78" mass="8582">MDSTCVWSLWPLCAPRRRPDGAVVILGNRRGESAGSDLLGGLDGDEQTVGAQRRPAENSRRRRPPRNATCPSQRENLP</sequence>
<accession>A0A914X467</accession>
<dbReference type="Proteomes" id="UP000887566">
    <property type="component" value="Unplaced"/>
</dbReference>